<dbReference type="Pfam" id="PF06890">
    <property type="entry name" value="Phage_Mu_Gp45"/>
    <property type="match status" value="1"/>
</dbReference>
<reference evidence="2 3" key="1">
    <citation type="journal article" date="2014" name="Appl. Environ. Microbiol.">
        <title>Genomic features of a bumble bee symbiont reflect its host environment.</title>
        <authorList>
            <person name="Martinson V.G."/>
            <person name="Magoc T."/>
            <person name="Koch H."/>
            <person name="Salzberg S.L."/>
            <person name="Moran N.A."/>
        </authorList>
    </citation>
    <scope>NUCLEOTIDE SEQUENCE [LARGE SCALE GENOMIC DNA]</scope>
    <source>
        <strain evidence="2 3">Bimp</strain>
    </source>
</reference>
<dbReference type="RefSeq" id="WP_133459353.1">
    <property type="nucleotide sequence ID" value="NZ_AWGA01000089.1"/>
</dbReference>
<dbReference type="InterPro" id="IPR013046">
    <property type="entry name" value="GpV/Gp45"/>
</dbReference>
<name>A0AB94IAI7_9GAMM</name>
<dbReference type="PIRSF" id="PIRSF012337">
    <property type="entry name" value="gp45"/>
    <property type="match status" value="1"/>
</dbReference>
<sequence length="192" mass="21187">MAGMLMRKVLNKIMNIVSRGYITFSNSSSKCQTLQIKMSGGEQKSDIEHIEPYGFTSRPLDGAEAVALFLDGDKSHGVILAAGDRRYRIKSLKKGEVAIYTDEGDCICLNRDNQINIKTKKFIVNAEELIELNAKNVLVNASSQAQFTTPLLTSTGDIADKTSTMTNIRTIYNGHTHNETDSVTQSPNQLLK</sequence>
<keyword evidence="3" id="KW-1185">Reference proteome</keyword>
<proteinExistence type="predicted"/>
<feature type="domain" description="Bacteriophage Mu Gp45 N-terminal" evidence="1">
    <location>
        <begin position="19"/>
        <end position="86"/>
    </location>
</feature>
<organism evidence="2 3">
    <name type="scientific">Candidatus Schmidhempelia bombi str. Bimp</name>
    <dbReference type="NCBI Taxonomy" id="1387197"/>
    <lineage>
        <taxon>Bacteria</taxon>
        <taxon>Pseudomonadati</taxon>
        <taxon>Pseudomonadota</taxon>
        <taxon>Gammaproteobacteria</taxon>
        <taxon>Orbales</taxon>
        <taxon>Orbaceae</taxon>
        <taxon>Candidatus Schmidhempelia</taxon>
    </lineage>
</organism>
<accession>A0AB94IAI7</accession>
<evidence type="ECO:0000259" key="1">
    <source>
        <dbReference type="Pfam" id="PF06890"/>
    </source>
</evidence>
<evidence type="ECO:0000313" key="3">
    <source>
        <dbReference type="Proteomes" id="UP000506160"/>
    </source>
</evidence>
<comment type="caution">
    <text evidence="2">The sequence shown here is derived from an EMBL/GenBank/DDBJ whole genome shotgun (WGS) entry which is preliminary data.</text>
</comment>
<dbReference type="AlphaFoldDB" id="A0AB94IAI7"/>
<dbReference type="InterPro" id="IPR053861">
    <property type="entry name" value="Phage_Mu_Gp45_N"/>
</dbReference>
<dbReference type="EMBL" id="AWGA01000089">
    <property type="protein sequence ID" value="TEA26396.1"/>
    <property type="molecule type" value="Genomic_DNA"/>
</dbReference>
<protein>
    <submittedName>
        <fullName evidence="2">Phage baseplate assembly protein V</fullName>
    </submittedName>
</protein>
<dbReference type="NCBIfam" id="TIGR01644">
    <property type="entry name" value="phage_P2_V"/>
    <property type="match status" value="1"/>
</dbReference>
<dbReference type="InterPro" id="IPR014462">
    <property type="entry name" value="Phage_Mu_Gp45"/>
</dbReference>
<dbReference type="Proteomes" id="UP000506160">
    <property type="component" value="Unassembled WGS sequence"/>
</dbReference>
<evidence type="ECO:0000313" key="2">
    <source>
        <dbReference type="EMBL" id="TEA26396.1"/>
    </source>
</evidence>
<gene>
    <name evidence="2" type="ORF">O970_08895</name>
</gene>